<organism evidence="1 2">
    <name type="scientific">Daphnia sinensis</name>
    <dbReference type="NCBI Taxonomy" id="1820382"/>
    <lineage>
        <taxon>Eukaryota</taxon>
        <taxon>Metazoa</taxon>
        <taxon>Ecdysozoa</taxon>
        <taxon>Arthropoda</taxon>
        <taxon>Crustacea</taxon>
        <taxon>Branchiopoda</taxon>
        <taxon>Diplostraca</taxon>
        <taxon>Cladocera</taxon>
        <taxon>Anomopoda</taxon>
        <taxon>Daphniidae</taxon>
        <taxon>Daphnia</taxon>
        <taxon>Daphnia similis group</taxon>
    </lineage>
</organism>
<name>A0AAD5KVM1_9CRUS</name>
<evidence type="ECO:0000313" key="1">
    <source>
        <dbReference type="EMBL" id="KAI9550736.1"/>
    </source>
</evidence>
<evidence type="ECO:0000313" key="2">
    <source>
        <dbReference type="Proteomes" id="UP000820818"/>
    </source>
</evidence>
<reference evidence="1" key="1">
    <citation type="submission" date="2022-05" db="EMBL/GenBank/DDBJ databases">
        <title>A multi-omics perspective on studying reproductive biology in Daphnia sinensis.</title>
        <authorList>
            <person name="Jia J."/>
        </authorList>
    </citation>
    <scope>NUCLEOTIDE SEQUENCE</scope>
    <source>
        <strain evidence="1">WSL</strain>
    </source>
</reference>
<proteinExistence type="predicted"/>
<dbReference type="AlphaFoldDB" id="A0AAD5KVM1"/>
<dbReference type="EMBL" id="WJBH02000097">
    <property type="protein sequence ID" value="KAI9550736.1"/>
    <property type="molecule type" value="Genomic_DNA"/>
</dbReference>
<comment type="caution">
    <text evidence="1">The sequence shown here is derived from an EMBL/GenBank/DDBJ whole genome shotgun (WGS) entry which is preliminary data.</text>
</comment>
<accession>A0AAD5KVM1</accession>
<gene>
    <name evidence="1" type="ORF">GHT06_006130</name>
</gene>
<sequence length="227" mass="26857">MLNFSSICKKLTTPDDKLRRMLEGFYVQLKTVRIKNSKEARESSLKLRKRFRFLTIHLLNSKDKDLSIAHEDFNQVWYADKYHVADCCMLLQRAKEEVEQTKIEMNRIRFLTVKRSSLKQSTPSEEADEIFCKGKAVMAYSEIERLSLQIQISLKMFNFNCSNEFLNFVSETYSNSDTELLKKILKKSVFSTVLFDMFFEFDFIVQQIIRRPILSAMTVFCYCAKYE</sequence>
<dbReference type="Proteomes" id="UP000820818">
    <property type="component" value="Unassembled WGS sequence"/>
</dbReference>
<keyword evidence="2" id="KW-1185">Reference proteome</keyword>
<protein>
    <submittedName>
        <fullName evidence="1">Uncharacterized protein</fullName>
    </submittedName>
</protein>